<dbReference type="PRINTS" id="PR00465">
    <property type="entry name" value="EP450IV"/>
</dbReference>
<evidence type="ECO:0000313" key="10">
    <source>
        <dbReference type="Proteomes" id="UP000838412"/>
    </source>
</evidence>
<dbReference type="SUPFAM" id="SSF48264">
    <property type="entry name" value="Cytochrome P450"/>
    <property type="match status" value="1"/>
</dbReference>
<comment type="cofactor">
    <cofactor evidence="1 7">
        <name>heme</name>
        <dbReference type="ChEBI" id="CHEBI:30413"/>
    </cofactor>
</comment>
<evidence type="ECO:0000313" key="9">
    <source>
        <dbReference type="EMBL" id="CAH1257106.1"/>
    </source>
</evidence>
<dbReference type="Proteomes" id="UP000838412">
    <property type="component" value="Chromosome 3"/>
</dbReference>
<dbReference type="GO" id="GO:0004497">
    <property type="term" value="F:monooxygenase activity"/>
    <property type="evidence" value="ECO:0007669"/>
    <property type="project" value="InterPro"/>
</dbReference>
<dbReference type="GO" id="GO:0016125">
    <property type="term" value="P:sterol metabolic process"/>
    <property type="evidence" value="ECO:0007669"/>
    <property type="project" value="TreeGrafter"/>
</dbReference>
<evidence type="ECO:0000256" key="8">
    <source>
        <dbReference type="SAM" id="Phobius"/>
    </source>
</evidence>
<name>A0A8J9ZN47_BRALA</name>
<feature type="transmembrane region" description="Helical" evidence="8">
    <location>
        <begin position="225"/>
        <end position="250"/>
    </location>
</feature>
<evidence type="ECO:0000256" key="5">
    <source>
        <dbReference type="ARBA" id="ARBA00023004"/>
    </source>
</evidence>
<keyword evidence="7" id="KW-0349">Heme</keyword>
<keyword evidence="8" id="KW-0812">Transmembrane</keyword>
<dbReference type="GO" id="GO:0034653">
    <property type="term" value="P:retinoic acid catabolic process"/>
    <property type="evidence" value="ECO:0007669"/>
    <property type="project" value="UniProtKB-ARBA"/>
</dbReference>
<keyword evidence="8" id="KW-1133">Transmembrane helix</keyword>
<proteinExistence type="inferred from homology"/>
<dbReference type="EC" id="1.14.19.41" evidence="6"/>
<keyword evidence="10" id="KW-1185">Reference proteome</keyword>
<dbReference type="AlphaFoldDB" id="A0A8J9ZN47"/>
<dbReference type="InterPro" id="IPR036396">
    <property type="entry name" value="Cyt_P450_sf"/>
</dbReference>
<dbReference type="Gene3D" id="1.10.630.10">
    <property type="entry name" value="Cytochrome P450"/>
    <property type="match status" value="1"/>
</dbReference>
<evidence type="ECO:0000256" key="7">
    <source>
        <dbReference type="PIRSR" id="PIRSR602403-1"/>
    </source>
</evidence>
<dbReference type="PANTHER" id="PTHR24286:SF228">
    <property type="entry name" value="C-22 STEROL DESATURASE ERG5"/>
    <property type="match status" value="1"/>
</dbReference>
<dbReference type="EMBL" id="OV696688">
    <property type="protein sequence ID" value="CAH1257106.1"/>
    <property type="molecule type" value="Genomic_DNA"/>
</dbReference>
<protein>
    <recommendedName>
        <fullName evidence="6">sterol 22-desaturase</fullName>
        <ecNumber evidence="6">1.14.19.41</ecNumber>
    </recommendedName>
</protein>
<dbReference type="InterPro" id="IPR002403">
    <property type="entry name" value="Cyt_P450_E_grp-IV"/>
</dbReference>
<dbReference type="Pfam" id="PF00067">
    <property type="entry name" value="p450"/>
    <property type="match status" value="1"/>
</dbReference>
<evidence type="ECO:0000256" key="2">
    <source>
        <dbReference type="ARBA" id="ARBA00010617"/>
    </source>
</evidence>
<dbReference type="InterPro" id="IPR001128">
    <property type="entry name" value="Cyt_P450"/>
</dbReference>
<keyword evidence="3 7" id="KW-0479">Metal-binding</keyword>
<feature type="binding site" description="axial binding residue" evidence="7">
    <location>
        <position position="382"/>
    </location>
    <ligand>
        <name>heme</name>
        <dbReference type="ChEBI" id="CHEBI:30413"/>
    </ligand>
    <ligandPart>
        <name>Fe</name>
        <dbReference type="ChEBI" id="CHEBI:18248"/>
    </ligandPart>
</feature>
<evidence type="ECO:0000256" key="3">
    <source>
        <dbReference type="ARBA" id="ARBA00022723"/>
    </source>
</evidence>
<accession>A0A8J9ZN47</accession>
<dbReference type="OrthoDB" id="10030597at2759"/>
<keyword evidence="8" id="KW-0472">Membrane</keyword>
<dbReference type="GO" id="GO:0005506">
    <property type="term" value="F:iron ion binding"/>
    <property type="evidence" value="ECO:0007669"/>
    <property type="project" value="InterPro"/>
</dbReference>
<comment type="similarity">
    <text evidence="2">Belongs to the cytochrome P450 family.</text>
</comment>
<dbReference type="GO" id="GO:0000249">
    <property type="term" value="F:C-22 sterol desaturase (NADPH) activity"/>
    <property type="evidence" value="ECO:0007669"/>
    <property type="project" value="UniProtKB-EC"/>
</dbReference>
<dbReference type="PANTHER" id="PTHR24286">
    <property type="entry name" value="CYTOCHROME P450 26"/>
    <property type="match status" value="1"/>
</dbReference>
<evidence type="ECO:0000256" key="4">
    <source>
        <dbReference type="ARBA" id="ARBA00023002"/>
    </source>
</evidence>
<reference evidence="9" key="1">
    <citation type="submission" date="2022-01" db="EMBL/GenBank/DDBJ databases">
        <authorList>
            <person name="Braso-Vives M."/>
        </authorList>
    </citation>
    <scope>NUCLEOTIDE SEQUENCE</scope>
</reference>
<keyword evidence="4" id="KW-0560">Oxidoreductase</keyword>
<dbReference type="GO" id="GO:0020037">
    <property type="term" value="F:heme binding"/>
    <property type="evidence" value="ECO:0007669"/>
    <property type="project" value="InterPro"/>
</dbReference>
<evidence type="ECO:0000256" key="6">
    <source>
        <dbReference type="ARBA" id="ARBA00039038"/>
    </source>
</evidence>
<evidence type="ECO:0000256" key="1">
    <source>
        <dbReference type="ARBA" id="ARBA00001971"/>
    </source>
</evidence>
<keyword evidence="5 7" id="KW-0408">Iron</keyword>
<sequence length="445" mass="50338">MGAGASKISNTKGLVQQVKAGPHKLKHRLDDTAVVRTNVGVPVVALLTQETIQHIFNTDLVDKEKYYLGYAGVRDQLMRGHCPSMFTNGQEHRRKKAFLIDVLQRCQETLPSVLLDKILVHFEEWSRLKVLPDFEDRVFFLFSDAMTEAVLGKKVDGRLALTWLKGLMKIRTWIPMPTRARRGSLASKVLPDLLKTIEESPKYEELRRLCRVHGIEEEEDGIINVMFTIIFNAVAAIASAVVTFTARLYTVTESEKKNLRKTTLLALKKHGGITEESLGEMKLLESFLLEVLRLHPPVFDFFGVAKQDFVISTRKEKVEVRRGEQLLGSCFWAQRDVSAFVCPGLFRSNRFLDEEGGVDKKRHLIFPHGSLTEPADLDSHQCPGQDIAFFYMKATLAVLLSYCSWELKAIPVWSDKAARVGKPDDLVSLTWFEFDSDKARSVVGS</sequence>
<organism evidence="9 10">
    <name type="scientific">Branchiostoma lanceolatum</name>
    <name type="common">Common lancelet</name>
    <name type="synonym">Amphioxus lanceolatum</name>
    <dbReference type="NCBI Taxonomy" id="7740"/>
    <lineage>
        <taxon>Eukaryota</taxon>
        <taxon>Metazoa</taxon>
        <taxon>Chordata</taxon>
        <taxon>Cephalochordata</taxon>
        <taxon>Leptocardii</taxon>
        <taxon>Amphioxiformes</taxon>
        <taxon>Branchiostomatidae</taxon>
        <taxon>Branchiostoma</taxon>
    </lineage>
</organism>
<gene>
    <name evidence="9" type="primary">Hypp1780</name>
    <name evidence="9" type="ORF">BLAG_LOCUS15141</name>
</gene>